<evidence type="ECO:0000256" key="1">
    <source>
        <dbReference type="ARBA" id="ARBA00007572"/>
    </source>
</evidence>
<comment type="similarity">
    <text evidence="1">Belongs to the ATP-dependent DNA ligase family.</text>
</comment>
<keyword evidence="2 5" id="KW-0436">Ligase</keyword>
<dbReference type="Pfam" id="PF01068">
    <property type="entry name" value="DNA_ligase_A_M"/>
    <property type="match status" value="1"/>
</dbReference>
<dbReference type="RefSeq" id="WP_275476028.1">
    <property type="nucleotide sequence ID" value="NZ_CP162940.1"/>
</dbReference>
<gene>
    <name evidence="5" type="ORF">KKP3000_000803</name>
</gene>
<dbReference type="InterPro" id="IPR016059">
    <property type="entry name" value="DNA_ligase_ATP-dep_CS"/>
</dbReference>
<evidence type="ECO:0000259" key="4">
    <source>
        <dbReference type="PROSITE" id="PS50160"/>
    </source>
</evidence>
<dbReference type="GO" id="GO:0016874">
    <property type="term" value="F:ligase activity"/>
    <property type="evidence" value="ECO:0007669"/>
    <property type="project" value="UniProtKB-KW"/>
</dbReference>
<dbReference type="PANTHER" id="PTHR45674:SF4">
    <property type="entry name" value="DNA LIGASE 1"/>
    <property type="match status" value="1"/>
</dbReference>
<dbReference type="PANTHER" id="PTHR45674">
    <property type="entry name" value="DNA LIGASE 1/3 FAMILY MEMBER"/>
    <property type="match status" value="1"/>
</dbReference>
<dbReference type="InterPro" id="IPR050191">
    <property type="entry name" value="ATP-dep_DNA_ligase"/>
</dbReference>
<dbReference type="EMBL" id="JBDXSU010000016">
    <property type="protein sequence ID" value="MFB5192011.1"/>
    <property type="molecule type" value="Genomic_DNA"/>
</dbReference>
<dbReference type="SUPFAM" id="SSF56091">
    <property type="entry name" value="DNA ligase/mRNA capping enzyme, catalytic domain"/>
    <property type="match status" value="1"/>
</dbReference>
<dbReference type="SUPFAM" id="SSF50249">
    <property type="entry name" value="Nucleic acid-binding proteins"/>
    <property type="match status" value="1"/>
</dbReference>
<dbReference type="Gene3D" id="3.30.470.30">
    <property type="entry name" value="DNA ligase/mRNA capping enzyme"/>
    <property type="match status" value="1"/>
</dbReference>
<reference evidence="5 6" key="1">
    <citation type="journal article" date="2024" name="Int. J. Mol. Sci.">
        <title>Exploration of Alicyclobacillus spp. Genome in Search of Antibiotic Resistance.</title>
        <authorList>
            <person name="Bucka-Kolendo J."/>
            <person name="Kiousi D.E."/>
            <person name="Dekowska A."/>
            <person name="Mikolajczuk-Szczyrba A."/>
            <person name="Karadedos D.M."/>
            <person name="Michael P."/>
            <person name="Galanis A."/>
            <person name="Sokolowska B."/>
        </authorList>
    </citation>
    <scope>NUCLEOTIDE SEQUENCE [LARGE SCALE GENOMIC DNA]</scope>
    <source>
        <strain evidence="5 6">KKP 3000</strain>
    </source>
</reference>
<protein>
    <submittedName>
        <fullName evidence="5">DNA ligase</fullName>
    </submittedName>
</protein>
<accession>A0ABV5AID9</accession>
<organism evidence="5 6">
    <name type="scientific">Alicyclobacillus fastidiosus</name>
    <dbReference type="NCBI Taxonomy" id="392011"/>
    <lineage>
        <taxon>Bacteria</taxon>
        <taxon>Bacillati</taxon>
        <taxon>Bacillota</taxon>
        <taxon>Bacilli</taxon>
        <taxon>Bacillales</taxon>
        <taxon>Alicyclobacillaceae</taxon>
        <taxon>Alicyclobacillus</taxon>
    </lineage>
</organism>
<feature type="domain" description="ATP-dependent DNA ligase family profile" evidence="4">
    <location>
        <begin position="105"/>
        <end position="195"/>
    </location>
</feature>
<proteinExistence type="inferred from homology"/>
<dbReference type="PROSITE" id="PS50160">
    <property type="entry name" value="DNA_LIGASE_A3"/>
    <property type="match status" value="1"/>
</dbReference>
<evidence type="ECO:0000313" key="5">
    <source>
        <dbReference type="EMBL" id="MFB5192011.1"/>
    </source>
</evidence>
<sequence length="302" mass="35113">MLFTPIKPMLLTLKPEAFDDERYIFEPKWDGWRILLHKQGDRIEAFTKNGRNVTAKFPELEAVRRAIKADAAILDCEGVCIRNNRSIFDDFQFRGRIPDKRRIAQAVSTHPVTFVAFDVLYDGQDRTGLPLSERKKILTDILDPSDIIVPTMGVHGDGIRLKKGTEEWGWEGIVAKRLDSKYAIDTRSTQWIKVKNWRQIDTVILGYRMNPQFGLIVGLNFPTVQNKRVATVEFGFKPEERHAFLGIAKQLHTHEEKGVQWIEPRLCCRVQYLERTDLHYLRHVSFKGFVFDKQPEDCKWVS</sequence>
<dbReference type="InterPro" id="IPR012340">
    <property type="entry name" value="NA-bd_OB-fold"/>
</dbReference>
<comment type="catalytic activity">
    <reaction evidence="3">
        <text>ATP + (deoxyribonucleotide)n-3'-hydroxyl + 5'-phospho-(deoxyribonucleotide)m = (deoxyribonucleotide)n+m + AMP + diphosphate.</text>
        <dbReference type="EC" id="6.5.1.1"/>
    </reaction>
</comment>
<evidence type="ECO:0000256" key="3">
    <source>
        <dbReference type="ARBA" id="ARBA00034003"/>
    </source>
</evidence>
<dbReference type="InterPro" id="IPR012310">
    <property type="entry name" value="DNA_ligase_ATP-dep_cent"/>
</dbReference>
<evidence type="ECO:0000256" key="2">
    <source>
        <dbReference type="ARBA" id="ARBA00022598"/>
    </source>
</evidence>
<name>A0ABV5AID9_9BACL</name>
<dbReference type="PROSITE" id="PS00697">
    <property type="entry name" value="DNA_LIGASE_A1"/>
    <property type="match status" value="1"/>
</dbReference>
<keyword evidence="6" id="KW-1185">Reference proteome</keyword>
<dbReference type="Proteomes" id="UP001579974">
    <property type="component" value="Unassembled WGS sequence"/>
</dbReference>
<comment type="caution">
    <text evidence="5">The sequence shown here is derived from an EMBL/GenBank/DDBJ whole genome shotgun (WGS) entry which is preliminary data.</text>
</comment>
<dbReference type="CDD" id="cd07906">
    <property type="entry name" value="Adenylation_DNA_ligase_LigD_LigC"/>
    <property type="match status" value="1"/>
</dbReference>
<dbReference type="Gene3D" id="2.40.50.140">
    <property type="entry name" value="Nucleic acid-binding proteins"/>
    <property type="match status" value="1"/>
</dbReference>
<evidence type="ECO:0000313" key="6">
    <source>
        <dbReference type="Proteomes" id="UP001579974"/>
    </source>
</evidence>